<reference evidence="3" key="1">
    <citation type="submission" date="2016-06" db="EMBL/GenBank/DDBJ databases">
        <title>Draft Genome sequence of the fungus Inonotus baumii.</title>
        <authorList>
            <person name="Zhu H."/>
            <person name="Lin W."/>
        </authorList>
    </citation>
    <scope>NUCLEOTIDE SEQUENCE</scope>
    <source>
        <strain evidence="3">821</strain>
    </source>
</reference>
<dbReference type="Proteomes" id="UP000757232">
    <property type="component" value="Unassembled WGS sequence"/>
</dbReference>
<evidence type="ECO:0000256" key="2">
    <source>
        <dbReference type="SAM" id="Phobius"/>
    </source>
</evidence>
<dbReference type="PANTHER" id="PTHR36050">
    <property type="entry name" value="O-FUCOSYLTRANSFERASE 30"/>
    <property type="match status" value="1"/>
</dbReference>
<accession>A0A9Q5I231</accession>
<protein>
    <recommendedName>
        <fullName evidence="5">O-fucosyltransferase family protein</fullName>
    </recommendedName>
</protein>
<dbReference type="EMBL" id="LNZH02000139">
    <property type="protein sequence ID" value="OCB90219.1"/>
    <property type="molecule type" value="Genomic_DNA"/>
</dbReference>
<feature type="transmembrane region" description="Helical" evidence="2">
    <location>
        <begin position="57"/>
        <end position="77"/>
    </location>
</feature>
<evidence type="ECO:0000313" key="4">
    <source>
        <dbReference type="Proteomes" id="UP000757232"/>
    </source>
</evidence>
<keyword evidence="2" id="KW-0472">Membrane</keyword>
<keyword evidence="2" id="KW-0812">Transmembrane</keyword>
<feature type="compositionally biased region" description="Basic residues" evidence="1">
    <location>
        <begin position="1"/>
        <end position="10"/>
    </location>
</feature>
<dbReference type="Gene3D" id="3.40.50.11340">
    <property type="match status" value="1"/>
</dbReference>
<gene>
    <name evidence="3" type="ORF">A7U60_g2590</name>
</gene>
<organism evidence="3 4">
    <name type="scientific">Sanghuangporus baumii</name>
    <name type="common">Phellinus baumii</name>
    <dbReference type="NCBI Taxonomy" id="108892"/>
    <lineage>
        <taxon>Eukaryota</taxon>
        <taxon>Fungi</taxon>
        <taxon>Dikarya</taxon>
        <taxon>Basidiomycota</taxon>
        <taxon>Agaricomycotina</taxon>
        <taxon>Agaricomycetes</taxon>
        <taxon>Hymenochaetales</taxon>
        <taxon>Hymenochaetaceae</taxon>
        <taxon>Sanghuangporus</taxon>
    </lineage>
</organism>
<comment type="caution">
    <text evidence="3">The sequence shown here is derived from an EMBL/GenBank/DDBJ whole genome shotgun (WGS) entry which is preliminary data.</text>
</comment>
<evidence type="ECO:0000256" key="1">
    <source>
        <dbReference type="SAM" id="MobiDB-lite"/>
    </source>
</evidence>
<feature type="region of interest" description="Disordered" evidence="1">
    <location>
        <begin position="1"/>
        <end position="21"/>
    </location>
</feature>
<dbReference type="OrthoDB" id="1882547at2759"/>
<evidence type="ECO:0008006" key="5">
    <source>
        <dbReference type="Google" id="ProtNLM"/>
    </source>
</evidence>
<keyword evidence="2" id="KW-1133">Transmembrane helix</keyword>
<keyword evidence="4" id="KW-1185">Reference proteome</keyword>
<name>A0A9Q5I231_SANBA</name>
<proteinExistence type="predicted"/>
<dbReference type="PANTHER" id="PTHR36050:SF1">
    <property type="entry name" value="O-FUCOSYLTRANSFERASE 30"/>
    <property type="match status" value="1"/>
</dbReference>
<dbReference type="AlphaFoldDB" id="A0A9Q5I231"/>
<evidence type="ECO:0000313" key="3">
    <source>
        <dbReference type="EMBL" id="OCB90219.1"/>
    </source>
</evidence>
<sequence length="542" mass="61269">MQATIAHRHTPSSPSLAMEKGTYRMRVDQGSPSKLRHLRLQEGNASQASTYHKRMPAVIVLLVLAIAFCFGSAVYLFNKGWVAHSHRPQSIKSNNSSSEPLSVKVVEFDRESGNAATDNVTKYLSYLPHSGFHNQRIAFENALIMARILNRTLLVPPVRLGIGTLTYYPFDHLYELVALSGKDGLGHCANASSWKRLPVECTDYYDYTMVPWNWLSNISSITSAQPTIQRWNMSDAWLADFLAVLPNDTFFIKDSRPYQYRFVDADPLDMPSARFEEVISMSLLSQLPHRLIQVGTLFGSSRLRLRHARNLEHRTLVRQSMTFTNEILLGLAESIRLKMGGEYVAVHIRVGDGAFERKAAKNVRAIWWRLVQEILNVNKEEALKVERAFGKSNFSSVPAIPTDPVALRTPHPPLPPLPSSILPRVLCRRPRHQDPLLAHFNVPLFISTDVQDPASHVLLRRFFDAFPCTFVLSDFIEEVQSLGRLQSGYDGLMLKDFILSFLDAVIAGKAHQVVGTDGSTFSQFLQDVLWRQYKGWNIVQRG</sequence>